<dbReference type="AlphaFoldDB" id="F8GU84"/>
<comment type="similarity">
    <text evidence="2 6">Belongs to the zinc-containing alcohol dehydrogenase family.</text>
</comment>
<keyword evidence="3 6" id="KW-0479">Metal-binding</keyword>
<evidence type="ECO:0000313" key="9">
    <source>
        <dbReference type="Proteomes" id="UP000006798"/>
    </source>
</evidence>
<reference evidence="8 9" key="1">
    <citation type="journal article" date="2011" name="J. Bacteriol.">
        <title>Complete genome sequence of the type strain Cupriavidus necator N-1.</title>
        <authorList>
            <person name="Poehlein A."/>
            <person name="Kusian B."/>
            <person name="Friedrich B."/>
            <person name="Daniel R."/>
            <person name="Bowien B."/>
        </authorList>
    </citation>
    <scope>NUCLEOTIDE SEQUENCE [LARGE SCALE GENOMIC DNA]</scope>
    <source>
        <strain evidence="9">ATCC 43291 / DSM 13513 / CCUG 52238 / LMG 8453 / N-1</strain>
        <plasmid evidence="8 9">pBB1</plasmid>
    </source>
</reference>
<evidence type="ECO:0000256" key="1">
    <source>
        <dbReference type="ARBA" id="ARBA00001947"/>
    </source>
</evidence>
<keyword evidence="5 8" id="KW-0560">Oxidoreductase</keyword>
<dbReference type="Pfam" id="PF00107">
    <property type="entry name" value="ADH_zinc_N"/>
    <property type="match status" value="1"/>
</dbReference>
<dbReference type="RefSeq" id="WP_013959321.1">
    <property type="nucleotide sequence ID" value="NC_015727.1"/>
</dbReference>
<keyword evidence="8" id="KW-0614">Plasmid</keyword>
<dbReference type="InterPro" id="IPR020843">
    <property type="entry name" value="ER"/>
</dbReference>
<evidence type="ECO:0000313" key="8">
    <source>
        <dbReference type="EMBL" id="AEI82288.1"/>
    </source>
</evidence>
<dbReference type="SMART" id="SM00829">
    <property type="entry name" value="PKS_ER"/>
    <property type="match status" value="1"/>
</dbReference>
<dbReference type="Proteomes" id="UP000006798">
    <property type="component" value="Plasmid pBB1"/>
</dbReference>
<dbReference type="GeneID" id="34312861"/>
<sequence>MKITAAVTRAPHAPFVLEEVDLDSPGAGEILVRIVGAGLCHTDLVAAEGLLPITMPAVFGHEGAGVVEQVGAGVTKVKPGDNVAITFTSCGHCPRCDRNEPAYCHSMAALNFVGLRSDGSKSIQDDHGEISGNFFGQSSFATHALTTESNVVKVPDGIPLEIAGTLGCGIQTGAGAVMRSMACHENASLVVLGGGAVGLSAVMGAVLQKCRAIIVVEPSANRRELALSLGATHAIDPGQSPDLAVAVRAIAPQGVDYALDTSGIPAVIEAVPKFLAPRGTFGFVGVPPAHATSLGLPGTLREVMRGGFTYRGIIEGDSDPDVFIPQLMSLYLEGRFPFDRLIKTYPLSDINRAVAEQKQGLCVKPVLLP</sequence>
<proteinExistence type="inferred from homology"/>
<evidence type="ECO:0000259" key="7">
    <source>
        <dbReference type="SMART" id="SM00829"/>
    </source>
</evidence>
<keyword evidence="4 6" id="KW-0862">Zinc</keyword>
<dbReference type="HOGENOM" id="CLU_026673_14_1_4"/>
<dbReference type="SUPFAM" id="SSF50129">
    <property type="entry name" value="GroES-like"/>
    <property type="match status" value="1"/>
</dbReference>
<dbReference type="InterPro" id="IPR036291">
    <property type="entry name" value="NAD(P)-bd_dom_sf"/>
</dbReference>
<dbReference type="CDD" id="cd08278">
    <property type="entry name" value="benzyl_alcohol_DH"/>
    <property type="match status" value="1"/>
</dbReference>
<gene>
    <name evidence="8" type="primary">xylB1</name>
    <name evidence="8" type="ordered locus">CNE_BB1p08740</name>
</gene>
<protein>
    <submittedName>
        <fullName evidence="8">Aryl-alcohol dehydrogenase XylB</fullName>
        <ecNumber evidence="8">1.1.1.90</ecNumber>
    </submittedName>
</protein>
<evidence type="ECO:0000256" key="5">
    <source>
        <dbReference type="ARBA" id="ARBA00023002"/>
    </source>
</evidence>
<dbReference type="PANTHER" id="PTHR43350:SF2">
    <property type="entry name" value="GROES-LIKE ZINC-BINDING ALCOHOL DEHYDROGENASE FAMILY PROTEIN"/>
    <property type="match status" value="1"/>
</dbReference>
<comment type="cofactor">
    <cofactor evidence="1 6">
        <name>Zn(2+)</name>
        <dbReference type="ChEBI" id="CHEBI:29105"/>
    </cofactor>
</comment>
<dbReference type="InterPro" id="IPR002328">
    <property type="entry name" value="ADH_Zn_CS"/>
</dbReference>
<dbReference type="GO" id="GO:0018456">
    <property type="term" value="F:aryl-alcohol dehydrogenase (NAD+) activity"/>
    <property type="evidence" value="ECO:0007669"/>
    <property type="project" value="UniProtKB-EC"/>
</dbReference>
<evidence type="ECO:0000256" key="3">
    <source>
        <dbReference type="ARBA" id="ARBA00022723"/>
    </source>
</evidence>
<dbReference type="KEGG" id="cnc:CNE_BB1p08740"/>
<evidence type="ECO:0000256" key="6">
    <source>
        <dbReference type="RuleBase" id="RU361277"/>
    </source>
</evidence>
<dbReference type="Gene3D" id="3.40.50.720">
    <property type="entry name" value="NAD(P)-binding Rossmann-like Domain"/>
    <property type="match status" value="1"/>
</dbReference>
<dbReference type="InterPro" id="IPR013154">
    <property type="entry name" value="ADH-like_N"/>
</dbReference>
<dbReference type="GO" id="GO:0008270">
    <property type="term" value="F:zinc ion binding"/>
    <property type="evidence" value="ECO:0007669"/>
    <property type="project" value="InterPro"/>
</dbReference>
<dbReference type="PANTHER" id="PTHR43350">
    <property type="entry name" value="NAD-DEPENDENT ALCOHOL DEHYDROGENASE"/>
    <property type="match status" value="1"/>
</dbReference>
<accession>F8GU84</accession>
<feature type="domain" description="Enoyl reductase (ER)" evidence="7">
    <location>
        <begin position="6"/>
        <end position="367"/>
    </location>
</feature>
<dbReference type="InterPro" id="IPR013149">
    <property type="entry name" value="ADH-like_C"/>
</dbReference>
<dbReference type="PROSITE" id="PS00059">
    <property type="entry name" value="ADH_ZINC"/>
    <property type="match status" value="1"/>
</dbReference>
<name>F8GU84_CUPNN</name>
<evidence type="ECO:0000256" key="2">
    <source>
        <dbReference type="ARBA" id="ARBA00008072"/>
    </source>
</evidence>
<organism evidence="8 9">
    <name type="scientific">Cupriavidus necator (strain ATCC 43291 / DSM 13513 / CCUG 52238 / LMG 8453 / N-1)</name>
    <name type="common">Ralstonia eutropha</name>
    <dbReference type="NCBI Taxonomy" id="1042878"/>
    <lineage>
        <taxon>Bacteria</taxon>
        <taxon>Pseudomonadati</taxon>
        <taxon>Pseudomonadota</taxon>
        <taxon>Betaproteobacteria</taxon>
        <taxon>Burkholderiales</taxon>
        <taxon>Burkholderiaceae</taxon>
        <taxon>Cupriavidus</taxon>
    </lineage>
</organism>
<dbReference type="EMBL" id="CP002879">
    <property type="protein sequence ID" value="AEI82288.1"/>
    <property type="molecule type" value="Genomic_DNA"/>
</dbReference>
<dbReference type="Gene3D" id="3.90.180.10">
    <property type="entry name" value="Medium-chain alcohol dehydrogenases, catalytic domain"/>
    <property type="match status" value="1"/>
</dbReference>
<dbReference type="SUPFAM" id="SSF51735">
    <property type="entry name" value="NAD(P)-binding Rossmann-fold domains"/>
    <property type="match status" value="1"/>
</dbReference>
<dbReference type="EC" id="1.1.1.90" evidence="8"/>
<dbReference type="Pfam" id="PF08240">
    <property type="entry name" value="ADH_N"/>
    <property type="match status" value="1"/>
</dbReference>
<geneLocation type="plasmid" evidence="8 9">
    <name>pBB1</name>
</geneLocation>
<dbReference type="InterPro" id="IPR011032">
    <property type="entry name" value="GroES-like_sf"/>
</dbReference>
<evidence type="ECO:0000256" key="4">
    <source>
        <dbReference type="ARBA" id="ARBA00022833"/>
    </source>
</evidence>